<organism evidence="2 3">
    <name type="scientific">Talaromyces atroroseus</name>
    <dbReference type="NCBI Taxonomy" id="1441469"/>
    <lineage>
        <taxon>Eukaryota</taxon>
        <taxon>Fungi</taxon>
        <taxon>Dikarya</taxon>
        <taxon>Ascomycota</taxon>
        <taxon>Pezizomycotina</taxon>
        <taxon>Eurotiomycetes</taxon>
        <taxon>Eurotiomycetidae</taxon>
        <taxon>Eurotiales</taxon>
        <taxon>Trichocomaceae</taxon>
        <taxon>Talaromyces</taxon>
        <taxon>Talaromyces sect. Trachyspermi</taxon>
    </lineage>
</organism>
<dbReference type="GeneID" id="31000277"/>
<protein>
    <submittedName>
        <fullName evidence="2">Uncharacterized protein</fullName>
    </submittedName>
</protein>
<reference evidence="2 3" key="1">
    <citation type="submission" date="2015-06" db="EMBL/GenBank/DDBJ databases">
        <title>Talaromyces atroroseus IBT 11181 draft genome.</title>
        <authorList>
            <person name="Rasmussen K.B."/>
            <person name="Rasmussen S."/>
            <person name="Petersen B."/>
            <person name="Sicheritz-Ponten T."/>
            <person name="Mortensen U.H."/>
            <person name="Thrane U."/>
        </authorList>
    </citation>
    <scope>NUCLEOTIDE SEQUENCE [LARGE SCALE GENOMIC DNA]</scope>
    <source>
        <strain evidence="2 3">IBT 11181</strain>
    </source>
</reference>
<evidence type="ECO:0000256" key="1">
    <source>
        <dbReference type="SAM" id="MobiDB-lite"/>
    </source>
</evidence>
<keyword evidence="3" id="KW-1185">Reference proteome</keyword>
<dbReference type="AlphaFoldDB" id="A0A225AYJ3"/>
<name>A0A225AYJ3_TALAT</name>
<proteinExistence type="predicted"/>
<sequence>MDEGRNMCLVFPELIDLGHTEEEHSTRRKVFDINRRLVEVHDGKPKWSELDEQSDRLDDDGHTLGESSS</sequence>
<comment type="caution">
    <text evidence="2">The sequence shown here is derived from an EMBL/GenBank/DDBJ whole genome shotgun (WGS) entry which is preliminary data.</text>
</comment>
<accession>A0A225AYJ3</accession>
<dbReference type="RefSeq" id="XP_020124834.1">
    <property type="nucleotide sequence ID" value="XM_020260338.1"/>
</dbReference>
<feature type="compositionally biased region" description="Basic and acidic residues" evidence="1">
    <location>
        <begin position="46"/>
        <end position="63"/>
    </location>
</feature>
<dbReference type="Proteomes" id="UP000214365">
    <property type="component" value="Unassembled WGS sequence"/>
</dbReference>
<dbReference type="STRING" id="1441469.A0A225AYJ3"/>
<dbReference type="EMBL" id="LFMY01000001">
    <property type="protein sequence ID" value="OKL64713.1"/>
    <property type="molecule type" value="Genomic_DNA"/>
</dbReference>
<feature type="region of interest" description="Disordered" evidence="1">
    <location>
        <begin position="46"/>
        <end position="69"/>
    </location>
</feature>
<dbReference type="OrthoDB" id="9970124at2759"/>
<evidence type="ECO:0000313" key="3">
    <source>
        <dbReference type="Proteomes" id="UP000214365"/>
    </source>
</evidence>
<gene>
    <name evidence="2" type="ORF">UA08_00522</name>
</gene>
<evidence type="ECO:0000313" key="2">
    <source>
        <dbReference type="EMBL" id="OKL64713.1"/>
    </source>
</evidence>